<organism evidence="2 3">
    <name type="scientific">Bradyrhizobium australiense</name>
    <dbReference type="NCBI Taxonomy" id="2721161"/>
    <lineage>
        <taxon>Bacteria</taxon>
        <taxon>Pseudomonadati</taxon>
        <taxon>Pseudomonadota</taxon>
        <taxon>Alphaproteobacteria</taxon>
        <taxon>Hyphomicrobiales</taxon>
        <taxon>Nitrobacteraceae</taxon>
        <taxon>Bradyrhizobium</taxon>
    </lineage>
</organism>
<dbReference type="Proteomes" id="UP000544122">
    <property type="component" value="Unassembled WGS sequence"/>
</dbReference>
<gene>
    <name evidence="2" type="ORF">HCN58_34240</name>
</gene>
<feature type="region of interest" description="Disordered" evidence="1">
    <location>
        <begin position="71"/>
        <end position="95"/>
    </location>
</feature>
<evidence type="ECO:0000256" key="1">
    <source>
        <dbReference type="SAM" id="MobiDB-lite"/>
    </source>
</evidence>
<dbReference type="RefSeq" id="WP_171583724.1">
    <property type="nucleotide sequence ID" value="NZ_JAAVLX010000018.1"/>
</dbReference>
<name>A0A7Y4GYV8_9BRAD</name>
<evidence type="ECO:0000313" key="3">
    <source>
        <dbReference type="Proteomes" id="UP000544122"/>
    </source>
</evidence>
<feature type="compositionally biased region" description="Polar residues" evidence="1">
    <location>
        <begin position="72"/>
        <end position="81"/>
    </location>
</feature>
<evidence type="ECO:0000313" key="2">
    <source>
        <dbReference type="EMBL" id="NOJ44541.1"/>
    </source>
</evidence>
<proteinExistence type="predicted"/>
<protein>
    <submittedName>
        <fullName evidence="2">Uncharacterized protein</fullName>
    </submittedName>
</protein>
<reference evidence="2 3" key="1">
    <citation type="submission" date="2020-03" db="EMBL/GenBank/DDBJ databases">
        <title>Bradyrhizobium diversity isolated from nodules of Indigofera sp.</title>
        <authorList>
            <person name="Klepa M."/>
            <person name="Helene L."/>
            <person name="Hungria M."/>
        </authorList>
    </citation>
    <scope>NUCLEOTIDE SEQUENCE [LARGE SCALE GENOMIC DNA]</scope>
    <source>
        <strain evidence="2 3">WSM 1791</strain>
    </source>
</reference>
<dbReference type="EMBL" id="JAAVLX010000018">
    <property type="protein sequence ID" value="NOJ44541.1"/>
    <property type="molecule type" value="Genomic_DNA"/>
</dbReference>
<sequence>MTAAMRQLGEGRFDVILPGGRKNQLGGMAEAVELFKLKDRERATVELEAKTEQDRTAAAQRKANIARLAGNSRATVGLSTPSRRHRPSLRAPSAV</sequence>
<accession>A0A7Y4GYV8</accession>
<dbReference type="AlphaFoldDB" id="A0A7Y4GYV8"/>
<keyword evidence="3" id="KW-1185">Reference proteome</keyword>
<comment type="caution">
    <text evidence="2">The sequence shown here is derived from an EMBL/GenBank/DDBJ whole genome shotgun (WGS) entry which is preliminary data.</text>
</comment>